<feature type="transmembrane region" description="Helical" evidence="12">
    <location>
        <begin position="104"/>
        <end position="128"/>
    </location>
</feature>
<dbReference type="CDD" id="cd00212">
    <property type="entry name" value="PTS_IIB_glc"/>
    <property type="match status" value="1"/>
</dbReference>
<dbReference type="PROSITE" id="PS51093">
    <property type="entry name" value="PTS_EIIA_TYPE_1"/>
    <property type="match status" value="1"/>
</dbReference>
<keyword evidence="2" id="KW-0813">Transport</keyword>
<evidence type="ECO:0000259" key="13">
    <source>
        <dbReference type="PROSITE" id="PS51093"/>
    </source>
</evidence>
<evidence type="ECO:0000256" key="4">
    <source>
        <dbReference type="ARBA" id="ARBA00022597"/>
    </source>
</evidence>
<evidence type="ECO:0000256" key="8">
    <source>
        <dbReference type="ARBA" id="ARBA00022777"/>
    </source>
</evidence>
<reference evidence="16 17" key="1">
    <citation type="submission" date="2018-08" db="EMBL/GenBank/DDBJ databases">
        <title>A genome reference for cultivated species of the human gut microbiota.</title>
        <authorList>
            <person name="Zou Y."/>
            <person name="Xue W."/>
            <person name="Luo G."/>
        </authorList>
    </citation>
    <scope>NUCLEOTIDE SEQUENCE [LARGE SCALE GENOMIC DNA]</scope>
    <source>
        <strain evidence="16 17">TF08-11</strain>
    </source>
</reference>
<evidence type="ECO:0000259" key="14">
    <source>
        <dbReference type="PROSITE" id="PS51098"/>
    </source>
</evidence>
<evidence type="ECO:0000313" key="17">
    <source>
        <dbReference type="Proteomes" id="UP000260721"/>
    </source>
</evidence>
<dbReference type="GO" id="GO:0008982">
    <property type="term" value="F:protein-N(PI)-phosphohistidine-sugar phosphotransferase activity"/>
    <property type="evidence" value="ECO:0007669"/>
    <property type="project" value="InterPro"/>
</dbReference>
<feature type="transmembrane region" description="Helical" evidence="12">
    <location>
        <begin position="368"/>
        <end position="387"/>
    </location>
</feature>
<dbReference type="InterPro" id="IPR013013">
    <property type="entry name" value="PTS_EIIC_1"/>
</dbReference>
<accession>A0A3E3DVY9</accession>
<dbReference type="PROSITE" id="PS01035">
    <property type="entry name" value="PTS_EIIB_TYPE_1_CYS"/>
    <property type="match status" value="1"/>
</dbReference>
<name>A0A3E3DVY9_9FIRM</name>
<dbReference type="FunFam" id="3.30.1360.60:FF:000001">
    <property type="entry name" value="PTS system glucose-specific IIBC component PtsG"/>
    <property type="match status" value="1"/>
</dbReference>
<dbReference type="GO" id="GO:0090589">
    <property type="term" value="F:protein-phosphocysteine-trehalose phosphotransferase system transporter activity"/>
    <property type="evidence" value="ECO:0007669"/>
    <property type="project" value="TreeGrafter"/>
</dbReference>
<dbReference type="GO" id="GO:0009401">
    <property type="term" value="P:phosphoenolpyruvate-dependent sugar phosphotransferase system"/>
    <property type="evidence" value="ECO:0007669"/>
    <property type="project" value="UniProtKB-KW"/>
</dbReference>
<keyword evidence="5" id="KW-0808">Transferase</keyword>
<dbReference type="Pfam" id="PF00358">
    <property type="entry name" value="PTS_EIIA_1"/>
    <property type="match status" value="1"/>
</dbReference>
<dbReference type="SUPFAM" id="SSF51261">
    <property type="entry name" value="Duplicated hybrid motif"/>
    <property type="match status" value="1"/>
</dbReference>
<dbReference type="InterPro" id="IPR001996">
    <property type="entry name" value="PTS_IIB_1"/>
</dbReference>
<feature type="transmembrane region" description="Helical" evidence="12">
    <location>
        <begin position="393"/>
        <end position="418"/>
    </location>
</feature>
<feature type="transmembrane region" description="Helical" evidence="12">
    <location>
        <begin position="211"/>
        <end position="242"/>
    </location>
</feature>
<dbReference type="InterPro" id="IPR011055">
    <property type="entry name" value="Dup_hybrid_motif"/>
</dbReference>
<dbReference type="GO" id="GO:0016301">
    <property type="term" value="F:kinase activity"/>
    <property type="evidence" value="ECO:0007669"/>
    <property type="project" value="UniProtKB-KW"/>
</dbReference>
<evidence type="ECO:0000256" key="9">
    <source>
        <dbReference type="ARBA" id="ARBA00022989"/>
    </source>
</evidence>
<dbReference type="InterPro" id="IPR003352">
    <property type="entry name" value="PTS_EIIC"/>
</dbReference>
<dbReference type="PANTHER" id="PTHR30175">
    <property type="entry name" value="PHOSPHOTRANSFERASE SYSTEM TRANSPORT PROTEIN"/>
    <property type="match status" value="1"/>
</dbReference>
<dbReference type="PANTHER" id="PTHR30175:SF1">
    <property type="entry name" value="PTS SYSTEM ARBUTIN-, CELLOBIOSE-, AND SALICIN-SPECIFIC EIIBC COMPONENT-RELATED"/>
    <property type="match status" value="1"/>
</dbReference>
<evidence type="ECO:0000256" key="2">
    <source>
        <dbReference type="ARBA" id="ARBA00022448"/>
    </source>
</evidence>
<keyword evidence="9 12" id="KW-1133">Transmembrane helix</keyword>
<dbReference type="PROSITE" id="PS00371">
    <property type="entry name" value="PTS_EIIA_TYPE_1_HIS"/>
    <property type="match status" value="1"/>
</dbReference>
<feature type="domain" description="PTS EIIC type-1" evidence="15">
    <location>
        <begin position="106"/>
        <end position="473"/>
    </location>
</feature>
<organism evidence="16 17">
    <name type="scientific">Faecalicoccus pleomorphus</name>
    <dbReference type="NCBI Taxonomy" id="1323"/>
    <lineage>
        <taxon>Bacteria</taxon>
        <taxon>Bacillati</taxon>
        <taxon>Bacillota</taxon>
        <taxon>Erysipelotrichia</taxon>
        <taxon>Erysipelotrichales</taxon>
        <taxon>Erysipelotrichaceae</taxon>
        <taxon>Faecalicoccus</taxon>
    </lineage>
</organism>
<comment type="subcellular location">
    <subcellularLocation>
        <location evidence="1">Cell membrane</location>
        <topology evidence="1">Multi-pass membrane protein</topology>
    </subcellularLocation>
</comment>
<evidence type="ECO:0000256" key="6">
    <source>
        <dbReference type="ARBA" id="ARBA00022683"/>
    </source>
</evidence>
<evidence type="ECO:0000256" key="5">
    <source>
        <dbReference type="ARBA" id="ARBA00022679"/>
    </source>
</evidence>
<feature type="transmembrane region" description="Helical" evidence="12">
    <location>
        <begin position="140"/>
        <end position="160"/>
    </location>
</feature>
<sequence>MGKYTNFATSILNEVGGKDNIVTVTHCLTRLRFKLKDESAANEEALKALDGVITIVKSGGQFQVVIGNHVNLVYADLCEILGITDQNNNENVEEEKPKGIINRLIDIISSCFAPILGPMVACGLFKGINALLVWALGATYSASGVYLVFNAIGDSIFYFMPIMLGYSSAKKFNVNIVVGMLIGATLCYPSIQAATLSAGEALGTIGLFGDYYTTFAGIPMIAANYTTSVIPVVVVVAFASWIQKWAKKFVPDMIQSYFVPFLVLLVSLPIGLLLIGPLVQLFTNLLSMGFTNLFNFSPVLTGIVLGFFWQVLIIFGLHWSAVPVAMINLGNLGYDTLLLVTHPAAFAQTAALIGMCVKLKNKKKKMMAVPAVISGLFGITEPSIYGYTLPARIPFVASMIGAMVGNGMMCAFGVKRYIMGAGGIPGMVNYISPEGDVSGVVLAAVSILVAMVISFVLTIVLWKDKEEEQKVMNVKSSTIPSIDVNEAEVVSPLQGDVISLSAVKDPVFAGGAMGNGVGIIPTDGKVTAPVSGIVSTLFPTKHAIGITGDNGVEVLIHVGMDTVNLEGRGFTTYIQQGDHVNKGQLLMDVDLNVIKEAGYEIQTPVIITNTNDFKTIEITKTSSVKNGMPLFEVVR</sequence>
<dbReference type="NCBIfam" id="TIGR01995">
    <property type="entry name" value="PTS-II-ABC-beta"/>
    <property type="match status" value="1"/>
</dbReference>
<dbReference type="InterPro" id="IPR050558">
    <property type="entry name" value="PTS_Sugar-Specific_Components"/>
</dbReference>
<evidence type="ECO:0000256" key="7">
    <source>
        <dbReference type="ARBA" id="ARBA00022692"/>
    </source>
</evidence>
<dbReference type="EMBL" id="QUSK01000034">
    <property type="protein sequence ID" value="RGD73139.1"/>
    <property type="molecule type" value="Genomic_DNA"/>
</dbReference>
<dbReference type="InterPro" id="IPR011297">
    <property type="entry name" value="PTS_IIABC_b_glu"/>
</dbReference>
<dbReference type="Gene3D" id="2.70.70.10">
    <property type="entry name" value="Glucose Permease (Domain IIA)"/>
    <property type="match status" value="1"/>
</dbReference>
<keyword evidence="4" id="KW-0762">Sugar transport</keyword>
<feature type="domain" description="PTS EIIB type-1" evidence="14">
    <location>
        <begin position="5"/>
        <end position="87"/>
    </location>
</feature>
<feature type="active site" description="Phosphocysteine intermediate; for EIIB activity" evidence="11">
    <location>
        <position position="27"/>
    </location>
</feature>
<dbReference type="GO" id="GO:0015771">
    <property type="term" value="P:trehalose transport"/>
    <property type="evidence" value="ECO:0007669"/>
    <property type="project" value="TreeGrafter"/>
</dbReference>
<dbReference type="Pfam" id="PF02378">
    <property type="entry name" value="PTS_EIIC"/>
    <property type="match status" value="1"/>
</dbReference>
<feature type="transmembrane region" description="Helical" evidence="12">
    <location>
        <begin position="299"/>
        <end position="319"/>
    </location>
</feature>
<dbReference type="PROSITE" id="PS51103">
    <property type="entry name" value="PTS_EIIC_TYPE_1"/>
    <property type="match status" value="1"/>
</dbReference>
<evidence type="ECO:0000259" key="15">
    <source>
        <dbReference type="PROSITE" id="PS51103"/>
    </source>
</evidence>
<keyword evidence="7 12" id="KW-0812">Transmembrane</keyword>
<gene>
    <name evidence="16" type="ORF">DXC78_11695</name>
</gene>
<feature type="domain" description="PTS EIIA type-1" evidence="13">
    <location>
        <begin position="505"/>
        <end position="609"/>
    </location>
</feature>
<evidence type="ECO:0000256" key="3">
    <source>
        <dbReference type="ARBA" id="ARBA00022475"/>
    </source>
</evidence>
<dbReference type="GO" id="GO:0005886">
    <property type="term" value="C:plasma membrane"/>
    <property type="evidence" value="ECO:0007669"/>
    <property type="project" value="UniProtKB-SubCell"/>
</dbReference>
<dbReference type="PROSITE" id="PS51098">
    <property type="entry name" value="PTS_EIIB_TYPE_1"/>
    <property type="match status" value="1"/>
</dbReference>
<proteinExistence type="predicted"/>
<evidence type="ECO:0000256" key="10">
    <source>
        <dbReference type="ARBA" id="ARBA00023136"/>
    </source>
</evidence>
<evidence type="ECO:0000256" key="1">
    <source>
        <dbReference type="ARBA" id="ARBA00004651"/>
    </source>
</evidence>
<dbReference type="RefSeq" id="WP_117447185.1">
    <property type="nucleotide sequence ID" value="NZ_CALCIP010000003.1"/>
</dbReference>
<feature type="transmembrane region" description="Helical" evidence="12">
    <location>
        <begin position="439"/>
        <end position="462"/>
    </location>
</feature>
<dbReference type="Pfam" id="PF00367">
    <property type="entry name" value="PTS_EIIB"/>
    <property type="match status" value="1"/>
</dbReference>
<dbReference type="InterPro" id="IPR001127">
    <property type="entry name" value="PTS_EIIA_1_perm"/>
</dbReference>
<feature type="transmembrane region" description="Helical" evidence="12">
    <location>
        <begin position="172"/>
        <end position="191"/>
    </location>
</feature>
<keyword evidence="10 12" id="KW-0472">Membrane</keyword>
<dbReference type="Proteomes" id="UP000260721">
    <property type="component" value="Unassembled WGS sequence"/>
</dbReference>
<evidence type="ECO:0000313" key="16">
    <source>
        <dbReference type="EMBL" id="RGD73139.1"/>
    </source>
</evidence>
<comment type="caution">
    <text evidence="16">The sequence shown here is derived from an EMBL/GenBank/DDBJ whole genome shotgun (WGS) entry which is preliminary data.</text>
</comment>
<dbReference type="AlphaFoldDB" id="A0A3E3DVY9"/>
<keyword evidence="8" id="KW-0418">Kinase</keyword>
<keyword evidence="3" id="KW-1003">Cell membrane</keyword>
<dbReference type="Gene3D" id="3.30.1360.60">
    <property type="entry name" value="Glucose permease domain IIB"/>
    <property type="match status" value="1"/>
</dbReference>
<dbReference type="InterPro" id="IPR036878">
    <property type="entry name" value="Glu_permease_IIB"/>
</dbReference>
<dbReference type="NCBIfam" id="TIGR00830">
    <property type="entry name" value="PTBA"/>
    <property type="match status" value="1"/>
</dbReference>
<feature type="transmembrane region" description="Helical" evidence="12">
    <location>
        <begin position="254"/>
        <end position="279"/>
    </location>
</feature>
<dbReference type="InterPro" id="IPR018113">
    <property type="entry name" value="PTrfase_EIIB_Cys"/>
</dbReference>
<dbReference type="FunFam" id="2.70.70.10:FF:000001">
    <property type="entry name" value="PTS system glucose-specific IIA component"/>
    <property type="match status" value="1"/>
</dbReference>
<evidence type="ECO:0000256" key="11">
    <source>
        <dbReference type="PROSITE-ProRule" id="PRU00421"/>
    </source>
</evidence>
<keyword evidence="6" id="KW-0598">Phosphotransferase system</keyword>
<dbReference type="SUPFAM" id="SSF55604">
    <property type="entry name" value="Glucose permease domain IIB"/>
    <property type="match status" value="1"/>
</dbReference>
<evidence type="ECO:0000256" key="12">
    <source>
        <dbReference type="SAM" id="Phobius"/>
    </source>
</evidence>
<protein>
    <submittedName>
        <fullName evidence="16">PTS beta-glucoside transporter subunit IIABC</fullName>
    </submittedName>
</protein>